<name>A0ABS5CMH2_9BACL</name>
<dbReference type="EMBL" id="JAGKSP010000030">
    <property type="protein sequence ID" value="MBP3967065.1"/>
    <property type="molecule type" value="Genomic_DNA"/>
</dbReference>
<comment type="caution">
    <text evidence="7">The sequence shown here is derived from an EMBL/GenBank/DDBJ whole genome shotgun (WGS) entry which is preliminary data.</text>
</comment>
<dbReference type="InterPro" id="IPR001460">
    <property type="entry name" value="PCN-bd_Tpept"/>
</dbReference>
<evidence type="ECO:0000259" key="5">
    <source>
        <dbReference type="Pfam" id="PF00905"/>
    </source>
</evidence>
<organism evidence="7 8">
    <name type="scientific">Paenibacillus lignilyticus</name>
    <dbReference type="NCBI Taxonomy" id="1172615"/>
    <lineage>
        <taxon>Bacteria</taxon>
        <taxon>Bacillati</taxon>
        <taxon>Bacillota</taxon>
        <taxon>Bacilli</taxon>
        <taxon>Bacillales</taxon>
        <taxon>Paenibacillaceae</taxon>
        <taxon>Paenibacillus</taxon>
    </lineage>
</organism>
<evidence type="ECO:0000256" key="2">
    <source>
        <dbReference type="ARBA" id="ARBA00007171"/>
    </source>
</evidence>
<evidence type="ECO:0000313" key="8">
    <source>
        <dbReference type="Proteomes" id="UP000673394"/>
    </source>
</evidence>
<keyword evidence="8" id="KW-1185">Reference proteome</keyword>
<feature type="transmembrane region" description="Helical" evidence="4">
    <location>
        <begin position="12"/>
        <end position="33"/>
    </location>
</feature>
<evidence type="ECO:0000256" key="4">
    <source>
        <dbReference type="SAM" id="Phobius"/>
    </source>
</evidence>
<keyword evidence="4" id="KW-0812">Transmembrane</keyword>
<dbReference type="Gene3D" id="3.40.710.10">
    <property type="entry name" value="DD-peptidase/beta-lactamase superfamily"/>
    <property type="match status" value="1"/>
</dbReference>
<dbReference type="InterPro" id="IPR036138">
    <property type="entry name" value="PBP_dimer_sf"/>
</dbReference>
<dbReference type="SUPFAM" id="SSF56601">
    <property type="entry name" value="beta-lactamase/transpeptidase-like"/>
    <property type="match status" value="1"/>
</dbReference>
<sequence>MSRERRRSRQQRIFILLMMLSAMVVLVVLRIGWLQLMPSAPVTATSSDWKEESVAQRERTLVLDTGRGDFYDRFGRPLTGETYEALAVFPLQMKSRTNNPKEFDELAKALGIQSSMLKQWMARLTVPVFWQQEGQKVPHRLTAKQLTAIGALHINGVRVLPYHNRYPSAFSAIHALGYISQHPELLQADYSKRLKEHTMTLRDQTGGSGLEHSLDPLLQGTGPTAVSYFTDGTDKPMHGLNLRLISPNNPYYPVKVMTTMDLSLQHQLENYVDHKGLKEGAVVVLDTANGDIIAMISKPQLAMSSINAAGPDAANHAIRAATPGSIFKIVTEAAALESNVTSEGEQFYCNGNYGRYGLHCWKDGGHGHVTLQDAFAGSCNVVFAELAERLSARQFLVTADQLGIARQVGWSSKEAFAPLGRPLRQFQEEEAGNVFAVPQGARDGGQLAQTGIGQRDVKLSPLQAANLIVTLLHEGRVQEPRLVSEIRYGNGQVLAKLARQTSPSQYGQIHARTARTLLRSMEAVVHYGTGKGIRNGIWTVAGKSGTAQIRRGDRERLNQWFVGYGPVGQPRYAVAVLAENRTPGTSNQATAIFRGVMDILAMQRKDEID</sequence>
<dbReference type="InterPro" id="IPR012338">
    <property type="entry name" value="Beta-lactam/transpept-like"/>
</dbReference>
<dbReference type="SUPFAM" id="SSF56519">
    <property type="entry name" value="Penicillin binding protein dimerisation domain"/>
    <property type="match status" value="1"/>
</dbReference>
<protein>
    <submittedName>
        <fullName evidence="7">Penicillin-binding protein 2</fullName>
    </submittedName>
</protein>
<evidence type="ECO:0000313" key="7">
    <source>
        <dbReference type="EMBL" id="MBP3967065.1"/>
    </source>
</evidence>
<keyword evidence="4" id="KW-1133">Transmembrane helix</keyword>
<reference evidence="7 8" key="1">
    <citation type="submission" date="2021-04" db="EMBL/GenBank/DDBJ databases">
        <title>Paenibacillus sp. DLE-14 whole genome sequence.</title>
        <authorList>
            <person name="Ham Y.J."/>
        </authorList>
    </citation>
    <scope>NUCLEOTIDE SEQUENCE [LARGE SCALE GENOMIC DNA]</scope>
    <source>
        <strain evidence="7 8">DLE-14</strain>
    </source>
</reference>
<comment type="similarity">
    <text evidence="2">Belongs to the transpeptidase family.</text>
</comment>
<evidence type="ECO:0000256" key="1">
    <source>
        <dbReference type="ARBA" id="ARBA00004370"/>
    </source>
</evidence>
<feature type="domain" description="Penicillin-binding protein dimerisation" evidence="6">
    <location>
        <begin position="66"/>
        <end position="221"/>
    </location>
</feature>
<evidence type="ECO:0000256" key="3">
    <source>
        <dbReference type="ARBA" id="ARBA00023136"/>
    </source>
</evidence>
<gene>
    <name evidence="7" type="ORF">I8J30_30740</name>
</gene>
<dbReference type="PANTHER" id="PTHR30627">
    <property type="entry name" value="PEPTIDOGLYCAN D,D-TRANSPEPTIDASE"/>
    <property type="match status" value="1"/>
</dbReference>
<dbReference type="Gene3D" id="3.90.1310.10">
    <property type="entry name" value="Penicillin-binding protein 2a (Domain 2)"/>
    <property type="match status" value="1"/>
</dbReference>
<dbReference type="RefSeq" id="WP_210664213.1">
    <property type="nucleotide sequence ID" value="NZ_JAGKSP010000030.1"/>
</dbReference>
<comment type="subcellular location">
    <subcellularLocation>
        <location evidence="1">Membrane</location>
    </subcellularLocation>
</comment>
<evidence type="ECO:0000259" key="6">
    <source>
        <dbReference type="Pfam" id="PF03717"/>
    </source>
</evidence>
<dbReference type="InterPro" id="IPR050515">
    <property type="entry name" value="Beta-lactam/transpept"/>
</dbReference>
<dbReference type="PANTHER" id="PTHR30627:SF24">
    <property type="entry name" value="PENICILLIN-BINDING PROTEIN 4B"/>
    <property type="match status" value="1"/>
</dbReference>
<dbReference type="Pfam" id="PF03717">
    <property type="entry name" value="PBP_dimer"/>
    <property type="match status" value="1"/>
</dbReference>
<accession>A0ABS5CMH2</accession>
<dbReference type="InterPro" id="IPR005311">
    <property type="entry name" value="PBP_dimer"/>
</dbReference>
<keyword evidence="3 4" id="KW-0472">Membrane</keyword>
<proteinExistence type="inferred from homology"/>
<dbReference type="Proteomes" id="UP000673394">
    <property type="component" value="Unassembled WGS sequence"/>
</dbReference>
<feature type="domain" description="Penicillin-binding protein transpeptidase" evidence="5">
    <location>
        <begin position="280"/>
        <end position="598"/>
    </location>
</feature>
<dbReference type="Pfam" id="PF00905">
    <property type="entry name" value="Transpeptidase"/>
    <property type="match status" value="1"/>
</dbReference>